<dbReference type="GO" id="GO:0000160">
    <property type="term" value="P:phosphorelay signal transduction system"/>
    <property type="evidence" value="ECO:0007669"/>
    <property type="project" value="InterPro"/>
</dbReference>
<evidence type="ECO:0000256" key="1">
    <source>
        <dbReference type="ARBA" id="ARBA00018672"/>
    </source>
</evidence>
<dbReference type="InterPro" id="IPR001789">
    <property type="entry name" value="Sig_transdc_resp-reg_receiver"/>
</dbReference>
<reference evidence="6 7" key="1">
    <citation type="submission" date="2016-10" db="EMBL/GenBank/DDBJ databases">
        <authorList>
            <person name="de Groot N.N."/>
        </authorList>
    </citation>
    <scope>NUCLEOTIDE SEQUENCE [LARGE SCALE GENOMIC DNA]</scope>
    <source>
        <strain evidence="6 7">CGMCC 1.5058</strain>
    </source>
</reference>
<comment type="function">
    <text evidence="2">May play the central regulatory role in sporulation. It may be an element of the effector pathway responsible for the activation of sporulation genes in response to nutritional stress. Spo0A may act in concert with spo0H (a sigma factor) to control the expression of some genes that are critical to the sporulation process.</text>
</comment>
<evidence type="ECO:0000259" key="5">
    <source>
        <dbReference type="PROSITE" id="PS50921"/>
    </source>
</evidence>
<dbReference type="GO" id="GO:0003723">
    <property type="term" value="F:RNA binding"/>
    <property type="evidence" value="ECO:0007669"/>
    <property type="project" value="InterPro"/>
</dbReference>
<dbReference type="PANTHER" id="PTHR43367">
    <property type="match status" value="1"/>
</dbReference>
<evidence type="ECO:0000259" key="4">
    <source>
        <dbReference type="PROSITE" id="PS50110"/>
    </source>
</evidence>
<dbReference type="InterPro" id="IPR005561">
    <property type="entry name" value="ANTAR"/>
</dbReference>
<keyword evidence="3" id="KW-0597">Phosphoprotein</keyword>
<dbReference type="PIRSF" id="PIRSF036382">
    <property type="entry name" value="RR_antiterm"/>
    <property type="match status" value="1"/>
</dbReference>
<dbReference type="SMART" id="SM00448">
    <property type="entry name" value="REC"/>
    <property type="match status" value="1"/>
</dbReference>
<feature type="domain" description="Response regulatory" evidence="4">
    <location>
        <begin position="4"/>
        <end position="119"/>
    </location>
</feature>
<organism evidence="6 7">
    <name type="scientific">Proteiniclasticum ruminis</name>
    <dbReference type="NCBI Taxonomy" id="398199"/>
    <lineage>
        <taxon>Bacteria</taxon>
        <taxon>Bacillati</taxon>
        <taxon>Bacillota</taxon>
        <taxon>Clostridia</taxon>
        <taxon>Eubacteriales</taxon>
        <taxon>Clostridiaceae</taxon>
        <taxon>Proteiniclasticum</taxon>
    </lineage>
</organism>
<dbReference type="PANTHER" id="PTHR43367:SF1">
    <property type="entry name" value="TWO-COMPONENT RESPONSE REGULATOR-LIKE APRR6-RELATED"/>
    <property type="match status" value="1"/>
</dbReference>
<dbReference type="SUPFAM" id="SSF52172">
    <property type="entry name" value="CheY-like"/>
    <property type="match status" value="1"/>
</dbReference>
<dbReference type="InterPro" id="IPR008327">
    <property type="entry name" value="Sig_transdc_resp-reg_antiterm"/>
</dbReference>
<dbReference type="Gene3D" id="1.10.10.10">
    <property type="entry name" value="Winged helix-like DNA-binding domain superfamily/Winged helix DNA-binding domain"/>
    <property type="match status" value="1"/>
</dbReference>
<feature type="domain" description="ANTAR" evidence="5">
    <location>
        <begin position="125"/>
        <end position="186"/>
    </location>
</feature>
<proteinExistence type="predicted"/>
<evidence type="ECO:0000313" key="6">
    <source>
        <dbReference type="EMBL" id="SDI41904.1"/>
    </source>
</evidence>
<dbReference type="PROSITE" id="PS50921">
    <property type="entry name" value="ANTAR"/>
    <property type="match status" value="1"/>
</dbReference>
<dbReference type="PROSITE" id="PS50110">
    <property type="entry name" value="RESPONSE_REGULATORY"/>
    <property type="match status" value="1"/>
</dbReference>
<dbReference type="EMBL" id="FNDZ01000002">
    <property type="protein sequence ID" value="SDI41904.1"/>
    <property type="molecule type" value="Genomic_DNA"/>
</dbReference>
<dbReference type="AlphaFoldDB" id="A0A1G8KEP9"/>
<evidence type="ECO:0000313" key="7">
    <source>
        <dbReference type="Proteomes" id="UP000183255"/>
    </source>
</evidence>
<sequence length="190" mass="21608">MRPRIVIAEDESITRMDLAEILTEAGYQIVGQAADGYDAIEICRKQKPDLVIMDVKMPIMDGLQATESIMGERLAGCILMLTAYNDGEFVNKANDLGVMGYLVKPIEEKTLIPAVKIALRRHEELHHYRSKAEEVEKKLEERKSIDRAKGMLMAKNGFTEEEAYAYLRNISMEKRCSMARISEMILRSHV</sequence>
<name>A0A1G8KEP9_9CLOT</name>
<dbReference type="Pfam" id="PF00072">
    <property type="entry name" value="Response_reg"/>
    <property type="match status" value="1"/>
</dbReference>
<gene>
    <name evidence="6" type="ORF">SAMN05421804_102295</name>
</gene>
<dbReference type="Proteomes" id="UP000183255">
    <property type="component" value="Unassembled WGS sequence"/>
</dbReference>
<dbReference type="SMART" id="SM01012">
    <property type="entry name" value="ANTAR"/>
    <property type="match status" value="1"/>
</dbReference>
<feature type="modified residue" description="4-aspartylphosphate" evidence="3">
    <location>
        <position position="54"/>
    </location>
</feature>
<dbReference type="Gene3D" id="3.40.50.2300">
    <property type="match status" value="1"/>
</dbReference>
<dbReference type="RefSeq" id="WP_031577840.1">
    <property type="nucleotide sequence ID" value="NZ_FNDZ01000002.1"/>
</dbReference>
<evidence type="ECO:0000256" key="3">
    <source>
        <dbReference type="PROSITE-ProRule" id="PRU00169"/>
    </source>
</evidence>
<protein>
    <recommendedName>
        <fullName evidence="1">Stage 0 sporulation protein A homolog</fullName>
    </recommendedName>
</protein>
<accession>A0A1G8KEP9</accession>
<dbReference type="Pfam" id="PF03861">
    <property type="entry name" value="ANTAR"/>
    <property type="match status" value="1"/>
</dbReference>
<evidence type="ECO:0000256" key="2">
    <source>
        <dbReference type="ARBA" id="ARBA00024867"/>
    </source>
</evidence>
<dbReference type="InterPro" id="IPR036388">
    <property type="entry name" value="WH-like_DNA-bd_sf"/>
</dbReference>
<dbReference type="InterPro" id="IPR011006">
    <property type="entry name" value="CheY-like_superfamily"/>
</dbReference>